<accession>A0ABX2HBB6</accession>
<evidence type="ECO:0000256" key="1">
    <source>
        <dbReference type="ARBA" id="ARBA00004196"/>
    </source>
</evidence>
<evidence type="ECO:0000313" key="7">
    <source>
        <dbReference type="Proteomes" id="UP001644719"/>
    </source>
</evidence>
<dbReference type="Gene3D" id="2.40.420.20">
    <property type="match status" value="1"/>
</dbReference>
<keyword evidence="2 3" id="KW-0175">Coiled coil</keyword>
<dbReference type="InterPro" id="IPR050465">
    <property type="entry name" value="UPF0194_transport"/>
</dbReference>
<feature type="compositionally biased region" description="Acidic residues" evidence="4">
    <location>
        <begin position="233"/>
        <end position="247"/>
    </location>
</feature>
<evidence type="ECO:0000313" key="6">
    <source>
        <dbReference type="EMBL" id="NSG86468.1"/>
    </source>
</evidence>
<evidence type="ECO:0000256" key="3">
    <source>
        <dbReference type="SAM" id="Coils"/>
    </source>
</evidence>
<evidence type="ECO:0000256" key="2">
    <source>
        <dbReference type="ARBA" id="ARBA00023054"/>
    </source>
</evidence>
<feature type="transmembrane region" description="Helical" evidence="5">
    <location>
        <begin position="7"/>
        <end position="28"/>
    </location>
</feature>
<keyword evidence="5" id="KW-0472">Membrane</keyword>
<comment type="caution">
    <text evidence="6">The sequence shown here is derived from an EMBL/GenBank/DDBJ whole genome shotgun (WGS) entry which is preliminary data.</text>
</comment>
<protein>
    <submittedName>
        <fullName evidence="6">Efflux RND transporter periplasmic adaptor subunit</fullName>
    </submittedName>
</protein>
<feature type="region of interest" description="Disordered" evidence="4">
    <location>
        <begin position="199"/>
        <end position="296"/>
    </location>
</feature>
<keyword evidence="7" id="KW-1185">Reference proteome</keyword>
<evidence type="ECO:0000256" key="4">
    <source>
        <dbReference type="SAM" id="MobiDB-lite"/>
    </source>
</evidence>
<keyword evidence="5" id="KW-1133">Transmembrane helix</keyword>
<proteinExistence type="predicted"/>
<feature type="compositionally biased region" description="Acidic residues" evidence="4">
    <location>
        <begin position="153"/>
        <end position="166"/>
    </location>
</feature>
<dbReference type="Proteomes" id="UP001644719">
    <property type="component" value="Unassembled WGS sequence"/>
</dbReference>
<dbReference type="PANTHER" id="PTHR32347">
    <property type="entry name" value="EFFLUX SYSTEM COMPONENT YKNX-RELATED"/>
    <property type="match status" value="1"/>
</dbReference>
<name>A0ABX2HBB6_9FIRM</name>
<dbReference type="RefSeq" id="WP_173770075.1">
    <property type="nucleotide sequence ID" value="NZ_JAAITS010000041.1"/>
</dbReference>
<feature type="coiled-coil region" evidence="3">
    <location>
        <begin position="443"/>
        <end position="470"/>
    </location>
</feature>
<evidence type="ECO:0000256" key="5">
    <source>
        <dbReference type="SAM" id="Phobius"/>
    </source>
</evidence>
<gene>
    <name evidence="6" type="ORF">G5B17_13875</name>
</gene>
<feature type="region of interest" description="Disordered" evidence="4">
    <location>
        <begin position="414"/>
        <end position="438"/>
    </location>
</feature>
<feature type="region of interest" description="Disordered" evidence="4">
    <location>
        <begin position="131"/>
        <end position="167"/>
    </location>
</feature>
<keyword evidence="5" id="KW-0812">Transmembrane</keyword>
<comment type="subcellular location">
    <subcellularLocation>
        <location evidence="1">Cell envelope</location>
    </subcellularLocation>
</comment>
<dbReference type="EMBL" id="JAAITS010000041">
    <property type="protein sequence ID" value="NSG86468.1"/>
    <property type="molecule type" value="Genomic_DNA"/>
</dbReference>
<reference evidence="6 7" key="1">
    <citation type="journal article" date="2020" name="Cell Host Microbe">
        <title>Functional and Genomic Variation between Human-Derived Isolates of Lachnospiraceae Reveals Inter- and Intra-Species Diversity.</title>
        <authorList>
            <person name="Sorbara M.T."/>
            <person name="Littmann E.R."/>
            <person name="Fontana E."/>
            <person name="Moody T.U."/>
            <person name="Kohout C.E."/>
            <person name="Gjonbalaj M."/>
            <person name="Eaton V."/>
            <person name="Seok R."/>
            <person name="Leiner I.M."/>
            <person name="Pamer E.G."/>
        </authorList>
    </citation>
    <scope>NUCLEOTIDE SEQUENCE [LARGE SCALE GENOMIC DNA]</scope>
    <source>
        <strain evidence="6 7">MSK.17.74</strain>
    </source>
</reference>
<feature type="coiled-coil region" evidence="3">
    <location>
        <begin position="99"/>
        <end position="131"/>
    </location>
</feature>
<feature type="compositionally biased region" description="Polar residues" evidence="4">
    <location>
        <begin position="263"/>
        <end position="292"/>
    </location>
</feature>
<feature type="compositionally biased region" description="Polar residues" evidence="4">
    <location>
        <begin position="203"/>
        <end position="213"/>
    </location>
</feature>
<organism evidence="6 7">
    <name type="scientific">Blautia faecis</name>
    <dbReference type="NCBI Taxonomy" id="871665"/>
    <lineage>
        <taxon>Bacteria</taxon>
        <taxon>Bacillati</taxon>
        <taxon>Bacillota</taxon>
        <taxon>Clostridia</taxon>
        <taxon>Lachnospirales</taxon>
        <taxon>Lachnospiraceae</taxon>
        <taxon>Blautia</taxon>
    </lineage>
</organism>
<sequence length="694" mass="73639">MGKAKKIIIGVVVTALVGTGIGGGLLYVRKGSQKEVLVASVSDLAGERYDSDATLSGTVYANATQRISVEKDMIIQEVYVSKGDEVKPGDKLISFDMTLVEMELNIAKLKLQKQQQDLAAAKKRLASLQNGGPILDSDSSSADNLIDSGKDSTEDDSSDSMGDDELSSAVTASDHYLAAVLQPMLLAAVTDGFADDQAGGNGEITSADTQETGSGDIGSADEMTSGDTGDISVDTEADSGDDSEDSTGDPGTASGFYDEPSSDGFSSDISDTNQGGFSDGSNSGSAQNNATVGNDGFVDGEEPFYLTLDYDTEPYQGTGTEEDPYLYLCSSAKGKVNVTGAFLNKMAGYNADGTILLHPGGYWYLLEFHKKDTIADYTNRKGSCTGYYLVDGNMLSNPVDRFAEMDFTLDGAMQYDNGDDEPDIPGDGGSGGGSSSLSRSEAIKIQKNRIASLELDVQESEISISKLQKKAARQLITSKLDGIVTTVGDAATGTNSESDSFMIVKSKDGYYVQGTVGELMLDQVKEGTILNCNSYGENGYMNFEAEVIQVSDYAVDGDSSYYYYGDSNPNVSSYNFTAKITDDTVQVSVGDWVDIQLEQQAQSTDGIVLSKAFVRTEDGVSYVYKDDNGVLKKQIVKVKENVNGGAYVLVSGGLSMDDKIAFPYSKSIKEGMKTKEGSLDTFMGYDSTSYGGLG</sequence>